<keyword evidence="4" id="KW-0235">DNA replication</keyword>
<evidence type="ECO:0000259" key="8">
    <source>
        <dbReference type="Pfam" id="PF21694"/>
    </source>
</evidence>
<dbReference type="SUPFAM" id="SSF52540">
    <property type="entry name" value="P-loop containing nucleoside triphosphate hydrolases"/>
    <property type="match status" value="1"/>
</dbReference>
<evidence type="ECO:0000256" key="6">
    <source>
        <dbReference type="ARBA" id="ARBA00034754"/>
    </source>
</evidence>
<dbReference type="eggNOG" id="COG1466">
    <property type="taxonomic scope" value="Bacteria"/>
</dbReference>
<dbReference type="Gene3D" id="1.20.272.10">
    <property type="match status" value="1"/>
</dbReference>
<sequence>MFFIYSSDNYLIKKQVEKITKKLTSDQEYEIYTYSLIDHSIRNIDEQAKTYSLFNTKKLIIINDCWFMNESKVKLNSDFDLKYIENFLELKSNNVTFIYTLNSEKISKRLKIVKLFESKVKIIKLDQPTFETKKELVIKKLTTLNKEFEEDAILAFLELIPIDMSIFSNELNKLLSIEKKITKEVINSFFNKYMQYDTFEIANAFLTNDIEKFLKSWKDYSESNKDIFGFLMLLANSFIILRNAIILKEEGQSNSQIASYLSQNPYRIQKLMEQNKWDITQINDKIKLLYILDKSIKEGIIDNKIIPSVMLLKMFV</sequence>
<dbReference type="PATRIC" id="fig|1276258.3.peg.608"/>
<gene>
    <name evidence="9" type="primary">holA</name>
    <name evidence="9" type="ORF">SAPIS_v1c06000</name>
</gene>
<dbReference type="GO" id="GO:0006261">
    <property type="term" value="P:DNA-templated DNA replication"/>
    <property type="evidence" value="ECO:0007669"/>
    <property type="project" value="TreeGrafter"/>
</dbReference>
<dbReference type="GO" id="GO:0003677">
    <property type="term" value="F:DNA binding"/>
    <property type="evidence" value="ECO:0007669"/>
    <property type="project" value="InterPro"/>
</dbReference>
<evidence type="ECO:0000256" key="2">
    <source>
        <dbReference type="ARBA" id="ARBA00022679"/>
    </source>
</evidence>
<dbReference type="KEGG" id="sapi:SAPIS_v1c06000"/>
<dbReference type="RefSeq" id="WP_023789537.1">
    <property type="nucleotide sequence ID" value="NC_022998.1"/>
</dbReference>
<dbReference type="STRING" id="1276258.SAPIS_v1c06000"/>
<evidence type="ECO:0000256" key="4">
    <source>
        <dbReference type="ARBA" id="ARBA00022705"/>
    </source>
</evidence>
<dbReference type="EC" id="2.7.7.7" evidence="1"/>
<keyword evidence="10" id="KW-1185">Reference proteome</keyword>
<evidence type="ECO:0000256" key="1">
    <source>
        <dbReference type="ARBA" id="ARBA00012417"/>
    </source>
</evidence>
<accession>V5RKV6</accession>
<dbReference type="PANTHER" id="PTHR34388">
    <property type="entry name" value="DNA POLYMERASE III SUBUNIT DELTA"/>
    <property type="match status" value="1"/>
</dbReference>
<dbReference type="AlphaFoldDB" id="V5RKV6"/>
<comment type="similarity">
    <text evidence="6">Belongs to the DNA polymerase HolA subunit family.</text>
</comment>
<dbReference type="GO" id="GO:0009360">
    <property type="term" value="C:DNA polymerase III complex"/>
    <property type="evidence" value="ECO:0007669"/>
    <property type="project" value="TreeGrafter"/>
</dbReference>
<organism evidence="9 10">
    <name type="scientific">Spiroplasma apis B31</name>
    <dbReference type="NCBI Taxonomy" id="1276258"/>
    <lineage>
        <taxon>Bacteria</taxon>
        <taxon>Bacillati</taxon>
        <taxon>Mycoplasmatota</taxon>
        <taxon>Mollicutes</taxon>
        <taxon>Entomoplasmatales</taxon>
        <taxon>Spiroplasmataceae</taxon>
        <taxon>Spiroplasma</taxon>
    </lineage>
</organism>
<dbReference type="InterPro" id="IPR008921">
    <property type="entry name" value="DNA_pol3_clamp-load_cplx_C"/>
</dbReference>
<dbReference type="InterPro" id="IPR048466">
    <property type="entry name" value="DNA_pol3_delta-like_C"/>
</dbReference>
<evidence type="ECO:0000256" key="5">
    <source>
        <dbReference type="ARBA" id="ARBA00022932"/>
    </source>
</evidence>
<reference evidence="9 10" key="1">
    <citation type="journal article" date="2014" name="Genome Announc.">
        <title>Complete Genome Sequence of Spiroplasma apis B31T (ATCC 33834), a Bacterium Associated with May Disease of Honeybees (Apis mellifera).</title>
        <authorList>
            <person name="Ku C."/>
            <person name="Lo W.S."/>
            <person name="Chen L.L."/>
            <person name="Kuo C.H."/>
        </authorList>
    </citation>
    <scope>NUCLEOTIDE SEQUENCE [LARGE SCALE GENOMIC DNA]</scope>
    <source>
        <strain evidence="9">B31</strain>
    </source>
</reference>
<keyword evidence="3" id="KW-0548">Nucleotidyltransferase</keyword>
<dbReference type="OrthoDB" id="400018at2"/>
<dbReference type="GO" id="GO:0003887">
    <property type="term" value="F:DNA-directed DNA polymerase activity"/>
    <property type="evidence" value="ECO:0007669"/>
    <property type="project" value="UniProtKB-KW"/>
</dbReference>
<comment type="catalytic activity">
    <reaction evidence="7">
        <text>DNA(n) + a 2'-deoxyribonucleoside 5'-triphosphate = DNA(n+1) + diphosphate</text>
        <dbReference type="Rhea" id="RHEA:22508"/>
        <dbReference type="Rhea" id="RHEA-COMP:17339"/>
        <dbReference type="Rhea" id="RHEA-COMP:17340"/>
        <dbReference type="ChEBI" id="CHEBI:33019"/>
        <dbReference type="ChEBI" id="CHEBI:61560"/>
        <dbReference type="ChEBI" id="CHEBI:173112"/>
        <dbReference type="EC" id="2.7.7.7"/>
    </reaction>
</comment>
<dbReference type="Proteomes" id="UP000018550">
    <property type="component" value="Chromosome"/>
</dbReference>
<evidence type="ECO:0000256" key="7">
    <source>
        <dbReference type="ARBA" id="ARBA00049244"/>
    </source>
</evidence>
<protein>
    <recommendedName>
        <fullName evidence="1">DNA-directed DNA polymerase</fullName>
        <ecNumber evidence="1">2.7.7.7</ecNumber>
    </recommendedName>
</protein>
<dbReference type="HOGENOM" id="CLU_044694_4_1_14"/>
<dbReference type="Gene3D" id="3.40.50.300">
    <property type="entry name" value="P-loop containing nucleotide triphosphate hydrolases"/>
    <property type="match status" value="1"/>
</dbReference>
<evidence type="ECO:0000313" key="10">
    <source>
        <dbReference type="Proteomes" id="UP000018550"/>
    </source>
</evidence>
<dbReference type="NCBIfam" id="TIGR01128">
    <property type="entry name" value="holA"/>
    <property type="match status" value="1"/>
</dbReference>
<keyword evidence="2" id="KW-0808">Transferase</keyword>
<dbReference type="EMBL" id="CP006682">
    <property type="protein sequence ID" value="AHB36445.1"/>
    <property type="molecule type" value="Genomic_DNA"/>
</dbReference>
<dbReference type="InterPro" id="IPR005790">
    <property type="entry name" value="DNA_polIII_delta"/>
</dbReference>
<evidence type="ECO:0000313" key="9">
    <source>
        <dbReference type="EMBL" id="AHB36445.1"/>
    </source>
</evidence>
<dbReference type="PANTHER" id="PTHR34388:SF1">
    <property type="entry name" value="DNA POLYMERASE III SUBUNIT DELTA"/>
    <property type="match status" value="1"/>
</dbReference>
<keyword evidence="5" id="KW-0239">DNA-directed DNA polymerase</keyword>
<evidence type="ECO:0000256" key="3">
    <source>
        <dbReference type="ARBA" id="ARBA00022695"/>
    </source>
</evidence>
<dbReference type="Pfam" id="PF21694">
    <property type="entry name" value="DNA_pol3_delta_C"/>
    <property type="match status" value="1"/>
</dbReference>
<dbReference type="SUPFAM" id="SSF48019">
    <property type="entry name" value="post-AAA+ oligomerization domain-like"/>
    <property type="match status" value="1"/>
</dbReference>
<name>V5RKV6_SPIAP</name>
<dbReference type="InterPro" id="IPR027417">
    <property type="entry name" value="P-loop_NTPase"/>
</dbReference>
<feature type="domain" description="DNA polymerase III delta subunit-like C-terminal" evidence="8">
    <location>
        <begin position="197"/>
        <end position="314"/>
    </location>
</feature>
<proteinExistence type="inferred from homology"/>